<keyword evidence="2" id="KW-0732">Signal</keyword>
<dbReference type="PROSITE" id="PS51257">
    <property type="entry name" value="PROKAR_LIPOPROTEIN"/>
    <property type="match status" value="1"/>
</dbReference>
<dbReference type="Proteomes" id="UP000533598">
    <property type="component" value="Unassembled WGS sequence"/>
</dbReference>
<dbReference type="EMBL" id="JACHMH010000001">
    <property type="protein sequence ID" value="MBB4679438.1"/>
    <property type="molecule type" value="Genomic_DNA"/>
</dbReference>
<gene>
    <name evidence="3" type="ORF">HNR67_005556</name>
</gene>
<protein>
    <submittedName>
        <fullName evidence="3">Uncharacterized protein</fullName>
    </submittedName>
</protein>
<dbReference type="RefSeq" id="WP_185005190.1">
    <property type="nucleotide sequence ID" value="NZ_BAAAUI010000001.1"/>
</dbReference>
<dbReference type="AlphaFoldDB" id="A0A7W7CE18"/>
<feature type="compositionally biased region" description="Low complexity" evidence="1">
    <location>
        <begin position="39"/>
        <end position="55"/>
    </location>
</feature>
<comment type="caution">
    <text evidence="3">The sequence shown here is derived from an EMBL/GenBank/DDBJ whole genome shotgun (WGS) entry which is preliminary data.</text>
</comment>
<evidence type="ECO:0000256" key="2">
    <source>
        <dbReference type="SAM" id="SignalP"/>
    </source>
</evidence>
<organism evidence="3 4">
    <name type="scientific">Crossiella cryophila</name>
    <dbReference type="NCBI Taxonomy" id="43355"/>
    <lineage>
        <taxon>Bacteria</taxon>
        <taxon>Bacillati</taxon>
        <taxon>Actinomycetota</taxon>
        <taxon>Actinomycetes</taxon>
        <taxon>Pseudonocardiales</taxon>
        <taxon>Pseudonocardiaceae</taxon>
        <taxon>Crossiella</taxon>
    </lineage>
</organism>
<feature type="chain" id="PRO_5038403327" evidence="2">
    <location>
        <begin position="23"/>
        <end position="182"/>
    </location>
</feature>
<sequence length="182" mass="19315">MTTRYLLCRAAASMLVPGLLLASACTPKNSAVPQPKPPQTSSASPPSTSSDPSSSIRSAYQEFWQVAGTIDKQPESEWQSRMSTVAADPQLRRTVQGLGLLREQAVVLYGSTTARITSVELDGDRATVQDCQDGSKAGQADAKTGKPKTVGVERNPVTATMQRGTDGRWRVSDVVFGGGACR</sequence>
<feature type="region of interest" description="Disordered" evidence="1">
    <location>
        <begin position="28"/>
        <end position="56"/>
    </location>
</feature>
<accession>A0A7W7CE18</accession>
<reference evidence="3 4" key="1">
    <citation type="submission" date="2020-08" db="EMBL/GenBank/DDBJ databases">
        <title>Sequencing the genomes of 1000 actinobacteria strains.</title>
        <authorList>
            <person name="Klenk H.-P."/>
        </authorList>
    </citation>
    <scope>NUCLEOTIDE SEQUENCE [LARGE SCALE GENOMIC DNA]</scope>
    <source>
        <strain evidence="3 4">DSM 44230</strain>
    </source>
</reference>
<evidence type="ECO:0000256" key="1">
    <source>
        <dbReference type="SAM" id="MobiDB-lite"/>
    </source>
</evidence>
<feature type="signal peptide" evidence="2">
    <location>
        <begin position="1"/>
        <end position="22"/>
    </location>
</feature>
<name>A0A7W7CE18_9PSEU</name>
<proteinExistence type="predicted"/>
<evidence type="ECO:0000313" key="4">
    <source>
        <dbReference type="Proteomes" id="UP000533598"/>
    </source>
</evidence>
<evidence type="ECO:0000313" key="3">
    <source>
        <dbReference type="EMBL" id="MBB4679438.1"/>
    </source>
</evidence>
<keyword evidence="4" id="KW-1185">Reference proteome</keyword>